<evidence type="ECO:0000313" key="2">
    <source>
        <dbReference type="EMBL" id="SFV37088.1"/>
    </source>
</evidence>
<sequence>MKSSDLVRMANQITDFFGVYPKPEALDGVAKHIHNTWEPRMRDELREILESGGKGLNPLCVEAMTIYFQGPKSDGRRSNVKPGPHAPMGGKPSFAEGGGDAG</sequence>
<accession>A0A1I7NR84</accession>
<dbReference type="RefSeq" id="WP_244531272.1">
    <property type="nucleotide sequence ID" value="NZ_FPCH01000003.1"/>
</dbReference>
<dbReference type="Proteomes" id="UP000199423">
    <property type="component" value="Unassembled WGS sequence"/>
</dbReference>
<feature type="region of interest" description="Disordered" evidence="1">
    <location>
        <begin position="70"/>
        <end position="102"/>
    </location>
</feature>
<evidence type="ECO:0000313" key="3">
    <source>
        <dbReference type="Proteomes" id="UP000199423"/>
    </source>
</evidence>
<gene>
    <name evidence="2" type="ORF">SAMN04488557_2986</name>
</gene>
<reference evidence="3" key="1">
    <citation type="submission" date="2016-10" db="EMBL/GenBank/DDBJ databases">
        <authorList>
            <person name="Varghese N."/>
            <person name="Submissions S."/>
        </authorList>
    </citation>
    <scope>NUCLEOTIDE SEQUENCE [LARGE SCALE GENOMIC DNA]</scope>
    <source>
        <strain evidence="3">DSM 1565</strain>
    </source>
</reference>
<protein>
    <submittedName>
        <fullName evidence="2">Formate dehydrogenase subunit delta</fullName>
    </submittedName>
</protein>
<dbReference type="InterPro" id="IPR021074">
    <property type="entry name" value="Formate_DH_dsu"/>
</dbReference>
<dbReference type="STRING" id="51670.SAMN04488557_2986"/>
<proteinExistence type="predicted"/>
<name>A0A1I7NR84_9HYPH</name>
<dbReference type="EMBL" id="FPCH01000003">
    <property type="protein sequence ID" value="SFV37088.1"/>
    <property type="molecule type" value="Genomic_DNA"/>
</dbReference>
<dbReference type="Pfam" id="PF11390">
    <property type="entry name" value="FdsD"/>
    <property type="match status" value="1"/>
</dbReference>
<organism evidence="2 3">
    <name type="scientific">Hyphomicrobium facile</name>
    <dbReference type="NCBI Taxonomy" id="51670"/>
    <lineage>
        <taxon>Bacteria</taxon>
        <taxon>Pseudomonadati</taxon>
        <taxon>Pseudomonadota</taxon>
        <taxon>Alphaproteobacteria</taxon>
        <taxon>Hyphomicrobiales</taxon>
        <taxon>Hyphomicrobiaceae</taxon>
        <taxon>Hyphomicrobium</taxon>
    </lineage>
</organism>
<evidence type="ECO:0000256" key="1">
    <source>
        <dbReference type="SAM" id="MobiDB-lite"/>
    </source>
</evidence>
<dbReference type="AlphaFoldDB" id="A0A1I7NR84"/>
<keyword evidence="3" id="KW-1185">Reference proteome</keyword>